<feature type="region of interest" description="Disordered" evidence="4">
    <location>
        <begin position="133"/>
        <end position="181"/>
    </location>
</feature>
<dbReference type="EMBL" id="OBMR01000006">
    <property type="protein sequence ID" value="SOC04373.1"/>
    <property type="molecule type" value="Genomic_DNA"/>
</dbReference>
<dbReference type="Pfam" id="PF01183">
    <property type="entry name" value="Glyco_hydro_25"/>
    <property type="match status" value="1"/>
</dbReference>
<dbReference type="Gene3D" id="3.10.20.320">
    <property type="entry name" value="Putative peptidoglycan bound protein (lpxtg motif)"/>
    <property type="match status" value="2"/>
</dbReference>
<dbReference type="SUPFAM" id="SSF51445">
    <property type="entry name" value="(Trans)glycosidases"/>
    <property type="match status" value="1"/>
</dbReference>
<dbReference type="Pfam" id="PF06458">
    <property type="entry name" value="MucBP"/>
    <property type="match status" value="2"/>
</dbReference>
<evidence type="ECO:0000256" key="3">
    <source>
        <dbReference type="PROSITE-ProRule" id="PRU00591"/>
    </source>
</evidence>
<dbReference type="InterPro" id="IPR017853">
    <property type="entry name" value="GH"/>
</dbReference>
<dbReference type="Proteomes" id="UP000219563">
    <property type="component" value="Unassembled WGS sequence"/>
</dbReference>
<dbReference type="GO" id="GO:0016998">
    <property type="term" value="P:cell wall macromolecule catabolic process"/>
    <property type="evidence" value="ECO:0007669"/>
    <property type="project" value="InterPro"/>
</dbReference>
<dbReference type="PROSITE" id="PS51904">
    <property type="entry name" value="GLYCOSYL_HYDROL_F25_2"/>
    <property type="match status" value="1"/>
</dbReference>
<evidence type="ECO:0000259" key="5">
    <source>
        <dbReference type="Pfam" id="PF06458"/>
    </source>
</evidence>
<feature type="compositionally biased region" description="Acidic residues" evidence="4">
    <location>
        <begin position="139"/>
        <end position="157"/>
    </location>
</feature>
<dbReference type="RefSeq" id="WP_097076410.1">
    <property type="nucleotide sequence ID" value="NZ_OBMR01000006.1"/>
</dbReference>
<dbReference type="CDD" id="cd06414">
    <property type="entry name" value="GH25_LytC-like"/>
    <property type="match status" value="1"/>
</dbReference>
<dbReference type="PANTHER" id="PTHR34135:SF2">
    <property type="entry name" value="LYSOZYME"/>
    <property type="match status" value="1"/>
</dbReference>
<dbReference type="GO" id="GO:0016052">
    <property type="term" value="P:carbohydrate catabolic process"/>
    <property type="evidence" value="ECO:0007669"/>
    <property type="project" value="TreeGrafter"/>
</dbReference>
<dbReference type="PANTHER" id="PTHR34135">
    <property type="entry name" value="LYSOZYME"/>
    <property type="match status" value="1"/>
</dbReference>
<evidence type="ECO:0000313" key="7">
    <source>
        <dbReference type="Proteomes" id="UP000219563"/>
    </source>
</evidence>
<dbReference type="GO" id="GO:0009253">
    <property type="term" value="P:peptidoglycan catabolic process"/>
    <property type="evidence" value="ECO:0007669"/>
    <property type="project" value="InterPro"/>
</dbReference>
<protein>
    <submittedName>
        <fullName evidence="6">Lyzozyme M1 (1,4-beta-N-acetylmuramidase), GH25 family</fullName>
    </submittedName>
</protein>
<name>A0A285SAD9_9FIRM</name>
<dbReference type="Gene3D" id="2.10.270.10">
    <property type="entry name" value="Cholin Binding"/>
    <property type="match status" value="1"/>
</dbReference>
<dbReference type="InterPro" id="IPR002053">
    <property type="entry name" value="Glyco_hydro_25"/>
</dbReference>
<feature type="compositionally biased region" description="Basic and acidic residues" evidence="4">
    <location>
        <begin position="430"/>
        <end position="441"/>
    </location>
</feature>
<evidence type="ECO:0000256" key="1">
    <source>
        <dbReference type="ARBA" id="ARBA00010646"/>
    </source>
</evidence>
<feature type="domain" description="MucBP" evidence="5">
    <location>
        <begin position="520"/>
        <end position="583"/>
    </location>
</feature>
<reference evidence="6 7" key="1">
    <citation type="submission" date="2017-08" db="EMBL/GenBank/DDBJ databases">
        <authorList>
            <person name="de Groot N.N."/>
        </authorList>
    </citation>
    <scope>NUCLEOTIDE SEQUENCE [LARGE SCALE GENOMIC DNA]</scope>
    <source>
        <strain evidence="6 7">DSM 9787</strain>
    </source>
</reference>
<feature type="region of interest" description="Disordered" evidence="4">
    <location>
        <begin position="346"/>
        <end position="372"/>
    </location>
</feature>
<proteinExistence type="inferred from homology"/>
<evidence type="ECO:0000256" key="4">
    <source>
        <dbReference type="SAM" id="MobiDB-lite"/>
    </source>
</evidence>
<evidence type="ECO:0000313" key="6">
    <source>
        <dbReference type="EMBL" id="SOC04373.1"/>
    </source>
</evidence>
<evidence type="ECO:0000256" key="2">
    <source>
        <dbReference type="ARBA" id="ARBA00022737"/>
    </source>
</evidence>
<feature type="region of interest" description="Disordered" evidence="4">
    <location>
        <begin position="418"/>
        <end position="442"/>
    </location>
</feature>
<keyword evidence="2" id="KW-0677">Repeat</keyword>
<gene>
    <name evidence="6" type="ORF">SAMN02910411_2061</name>
</gene>
<dbReference type="Gene3D" id="3.20.20.80">
    <property type="entry name" value="Glycosidases"/>
    <property type="match status" value="1"/>
</dbReference>
<comment type="similarity">
    <text evidence="1">Belongs to the glycosyl hydrolase 25 family.</text>
</comment>
<feature type="domain" description="MucBP" evidence="5">
    <location>
        <begin position="444"/>
        <end position="505"/>
    </location>
</feature>
<feature type="compositionally biased region" description="Polar residues" evidence="4">
    <location>
        <begin position="169"/>
        <end position="181"/>
    </location>
</feature>
<feature type="repeat" description="Cell wall-binding" evidence="3">
    <location>
        <begin position="715"/>
        <end position="734"/>
    </location>
</feature>
<dbReference type="InterPro" id="IPR009459">
    <property type="entry name" value="MucBP_dom"/>
</dbReference>
<dbReference type="PROSITE" id="PS51170">
    <property type="entry name" value="CW"/>
    <property type="match status" value="1"/>
</dbReference>
<accession>A0A285SAD9</accession>
<dbReference type="InterPro" id="IPR018337">
    <property type="entry name" value="Cell_wall/Cho-bd_repeat"/>
</dbReference>
<dbReference type="AlphaFoldDB" id="A0A285SAD9"/>
<organism evidence="6 7">
    <name type="scientific">Pseudobutyrivibrio ruminis DSM 9787</name>
    <dbReference type="NCBI Taxonomy" id="1123011"/>
    <lineage>
        <taxon>Bacteria</taxon>
        <taxon>Bacillati</taxon>
        <taxon>Bacillota</taxon>
        <taxon>Clostridia</taxon>
        <taxon>Lachnospirales</taxon>
        <taxon>Lachnospiraceae</taxon>
        <taxon>Pseudobutyrivibrio</taxon>
    </lineage>
</organism>
<sequence>MEEIWESVKLFIASHKAASIAVASAVGVTAAGAGGYGIYNLVSEDEEPVEVVEVTEEASNNDVYIPEFVNVKITSESLEKDLTIYISDENDNPITGIPFNVKLITEENADGLQSYVDAIKDIDAQIAEYTKDYDFSTEDKEESTGEGEELPTDGEEIDFSKDEEKSEETGQQAASNEATLNIPNNSFQVMQVLQDRNAAVTVTDENGDVVETQTGDISTDPLYLLYLDKETAVQAYTVAVNEAEGTVYTDDDMDGVITQTDMEPGDYVLCLVNDLDTEVSYEPATYNIAANVKDKVEFKVQKEITKQIKKDVASEDGQKAAAADVPVENKLTDTVEFVESKKVENGSGQVKQAEAVAPKNTTNGSKATEKTGGVKKVTHDVIKSTSRYLKTKGFVAAANKLDYYDAVMTKAMQVATVDDTEQNNSSGTDKANKDNQSEQKKTYTVTVNYVDTDGKSIQGASVETKEEGASYSVSAPKIDGYTYSSVSGETSGVVTADVTITFKYTKDVQEQTPVTPKTHTITVKYVDESGNAISGYNAITETKEEGASYKYEAPTINGYTLTSKTPVEGKVGTSDVTVTFTYKKTTTSTTKEEASLDMSYSAGTFTIVASANVNSVTVNGTAVTLTSGKGTFKATKDGDYTLKGVAKFSDGVTDNTLSVTYSVSGFGTSKGDSTEKLKDAAGNQLYVDEQCTKEATAADYEKGKKFYYKEASYTYYGWQSIDGNTFYFDKNGNKVTGTQVIQGVSYDFGTDGVLANKGTGIDVSKYQTNIDWSQAKSAVSFAIIRCGYRGMYDGQLHEDPYFYKNMSGAKANGVSVGVYIYSTALNEAEAVQEASMAVAMAQKAGGCSYPIFIDMEDKVRGQGSLSTAQRMAILNAFVSTVQSSGYKAGVYCSKNWMVSLMDANSIPGSCSVWIAQYNTQCTYSGRKNIWQYSSKGSVPGIKGYVDMNKSF</sequence>
<dbReference type="GO" id="GO:0003796">
    <property type="term" value="F:lysozyme activity"/>
    <property type="evidence" value="ECO:0007669"/>
    <property type="project" value="InterPro"/>
</dbReference>
<dbReference type="SUPFAM" id="SSF69360">
    <property type="entry name" value="Cell wall binding repeat"/>
    <property type="match status" value="1"/>
</dbReference>
<feature type="compositionally biased region" description="Basic and acidic residues" evidence="4">
    <location>
        <begin position="158"/>
        <end position="168"/>
    </location>
</feature>